<organism evidence="2 3">
    <name type="scientific">Acanthoscelides obtectus</name>
    <name type="common">Bean weevil</name>
    <name type="synonym">Bruchus obtectus</name>
    <dbReference type="NCBI Taxonomy" id="200917"/>
    <lineage>
        <taxon>Eukaryota</taxon>
        <taxon>Metazoa</taxon>
        <taxon>Ecdysozoa</taxon>
        <taxon>Arthropoda</taxon>
        <taxon>Hexapoda</taxon>
        <taxon>Insecta</taxon>
        <taxon>Pterygota</taxon>
        <taxon>Neoptera</taxon>
        <taxon>Endopterygota</taxon>
        <taxon>Coleoptera</taxon>
        <taxon>Polyphaga</taxon>
        <taxon>Cucujiformia</taxon>
        <taxon>Chrysomeloidea</taxon>
        <taxon>Chrysomelidae</taxon>
        <taxon>Bruchinae</taxon>
        <taxon>Bruchini</taxon>
        <taxon>Acanthoscelides</taxon>
    </lineage>
</organism>
<dbReference type="AlphaFoldDB" id="A0A9P0KJB4"/>
<accession>A0A9P0KJB4</accession>
<reference evidence="2" key="1">
    <citation type="submission" date="2022-03" db="EMBL/GenBank/DDBJ databases">
        <authorList>
            <person name="Sayadi A."/>
        </authorList>
    </citation>
    <scope>NUCLEOTIDE SEQUENCE</scope>
</reference>
<evidence type="ECO:0000256" key="1">
    <source>
        <dbReference type="SAM" id="MobiDB-lite"/>
    </source>
</evidence>
<evidence type="ECO:0000313" key="3">
    <source>
        <dbReference type="Proteomes" id="UP001152888"/>
    </source>
</evidence>
<protein>
    <submittedName>
        <fullName evidence="2">Uncharacterized protein</fullName>
    </submittedName>
</protein>
<evidence type="ECO:0000313" key="2">
    <source>
        <dbReference type="EMBL" id="CAH1977126.1"/>
    </source>
</evidence>
<dbReference type="EMBL" id="CAKOFQ010006854">
    <property type="protein sequence ID" value="CAH1977126.1"/>
    <property type="molecule type" value="Genomic_DNA"/>
</dbReference>
<keyword evidence="3" id="KW-1185">Reference proteome</keyword>
<gene>
    <name evidence="2" type="ORF">ACAOBT_LOCUS12468</name>
</gene>
<comment type="caution">
    <text evidence="2">The sequence shown here is derived from an EMBL/GenBank/DDBJ whole genome shotgun (WGS) entry which is preliminary data.</text>
</comment>
<name>A0A9P0KJB4_ACAOB</name>
<feature type="compositionally biased region" description="Basic and acidic residues" evidence="1">
    <location>
        <begin position="57"/>
        <end position="69"/>
    </location>
</feature>
<proteinExistence type="predicted"/>
<feature type="region of interest" description="Disordered" evidence="1">
    <location>
        <begin position="55"/>
        <end position="77"/>
    </location>
</feature>
<sequence>MDQFHLTLNYEGVDYEVCVKDLETVNLLLNGCKHKVTPLNLGDSMDIDETTSGTAKNEIEEQQPDHTDLEGLNINPS</sequence>
<dbReference type="Proteomes" id="UP001152888">
    <property type="component" value="Unassembled WGS sequence"/>
</dbReference>